<gene>
    <name evidence="1" type="ORF">G6Z83_07220</name>
</gene>
<dbReference type="RefSeq" id="WP_006734645.1">
    <property type="nucleotide sequence ID" value="NZ_CP049224.1"/>
</dbReference>
<organism evidence="1 2">
    <name type="scientific">Lactobacillus iners</name>
    <dbReference type="NCBI Taxonomy" id="147802"/>
    <lineage>
        <taxon>Bacteria</taxon>
        <taxon>Bacillati</taxon>
        <taxon>Bacillota</taxon>
        <taxon>Bacilli</taxon>
        <taxon>Lactobacillales</taxon>
        <taxon>Lactobacillaceae</taxon>
        <taxon>Lactobacillus</taxon>
    </lineage>
</organism>
<evidence type="ECO:0000313" key="2">
    <source>
        <dbReference type="Proteomes" id="UP000501676"/>
    </source>
</evidence>
<evidence type="ECO:0000313" key="1">
    <source>
        <dbReference type="EMBL" id="QIH24502.1"/>
    </source>
</evidence>
<accession>A0A6G7BAS3</accession>
<reference evidence="1 2" key="1">
    <citation type="submission" date="2020-02" db="EMBL/GenBank/DDBJ databases">
        <title>Complete genome sequences of six Lactobacillus iners strains isolated from the human vagina.</title>
        <authorList>
            <person name="France M.T."/>
            <person name="Rutt L."/>
            <person name="Narina S."/>
            <person name="Arbaugh S."/>
            <person name="Humphrys M.S."/>
            <person name="Ma B."/>
            <person name="Hayward M.R."/>
            <person name="Relman D."/>
            <person name="Kwon D.S."/>
            <person name="Ravel J."/>
        </authorList>
    </citation>
    <scope>NUCLEOTIDE SEQUENCE [LARGE SCALE GENOMIC DNA]</scope>
    <source>
        <strain evidence="1 2">C0210C1</strain>
        <plasmid evidence="2">pc0210c1</plasmid>
    </source>
</reference>
<keyword evidence="1" id="KW-0614">Plasmid</keyword>
<dbReference type="Proteomes" id="UP000501676">
    <property type="component" value="Plasmid pC0210C1"/>
</dbReference>
<geneLocation type="plasmid" evidence="2">
    <name>pc0210c1</name>
</geneLocation>
<name>A0A6G7BAS3_9LACO</name>
<dbReference type="AlphaFoldDB" id="A0A6G7BAS3"/>
<protein>
    <submittedName>
        <fullName evidence="1">Uncharacterized protein</fullName>
    </submittedName>
</protein>
<dbReference type="EMBL" id="CP049229">
    <property type="protein sequence ID" value="QIH24502.1"/>
    <property type="molecule type" value="Genomic_DNA"/>
</dbReference>
<sequence length="159" mass="19227">MENNLELLHAKNMLSDYKKYGITENELAQLLQINLFTLRKIKERKNLQHEKWLYVYKLATLFENYKKSENIKMQPLRENFNYNQDIRSAKQLFDQNWAIKDLAKYLHVPYNTLTSYSKKTDVIFQLPWIIVQKMALLNTVISDINQYKEKKISEYEQKI</sequence>
<proteinExistence type="predicted"/>